<accession>A0A1E3PML4</accession>
<dbReference type="PANTHER" id="PTHR43102">
    <property type="entry name" value="SLR1143 PROTEIN"/>
    <property type="match status" value="1"/>
</dbReference>
<dbReference type="Gene3D" id="3.30.450.40">
    <property type="match status" value="1"/>
</dbReference>
<feature type="non-terminal residue" evidence="2">
    <location>
        <position position="137"/>
    </location>
</feature>
<dbReference type="InterPro" id="IPR029016">
    <property type="entry name" value="GAF-like_dom_sf"/>
</dbReference>
<dbReference type="STRING" id="857566.A0A1E3PML4"/>
<sequence length="137" mass="15128">MIRTSALNVFQAKEAYISLITETEQVNKIRSSEMVDVVLRPISLDAHAILSQDIFFLPDASTDWRFAQNPQVDGRTSGMKKSPIRFFASVAVKSLTGQAIGAISVFDSQPRAKISNEQVHGLMSLARQVTQLIYGKS</sequence>
<gene>
    <name evidence="2" type="ORF">NADFUDRAFT_82328</name>
</gene>
<organism evidence="2 3">
    <name type="scientific">Nadsonia fulvescens var. elongata DSM 6958</name>
    <dbReference type="NCBI Taxonomy" id="857566"/>
    <lineage>
        <taxon>Eukaryota</taxon>
        <taxon>Fungi</taxon>
        <taxon>Dikarya</taxon>
        <taxon>Ascomycota</taxon>
        <taxon>Saccharomycotina</taxon>
        <taxon>Dipodascomycetes</taxon>
        <taxon>Dipodascales</taxon>
        <taxon>Dipodascales incertae sedis</taxon>
        <taxon>Nadsonia</taxon>
    </lineage>
</organism>
<dbReference type="Pfam" id="PF01590">
    <property type="entry name" value="GAF"/>
    <property type="match status" value="1"/>
</dbReference>
<dbReference type="EMBL" id="KV454408">
    <property type="protein sequence ID" value="ODQ66540.1"/>
    <property type="molecule type" value="Genomic_DNA"/>
</dbReference>
<dbReference type="AlphaFoldDB" id="A0A1E3PML4"/>
<dbReference type="OrthoDB" id="303614at2759"/>
<dbReference type="PANTHER" id="PTHR43102:SF2">
    <property type="entry name" value="GAF DOMAIN-CONTAINING PROTEIN"/>
    <property type="match status" value="1"/>
</dbReference>
<evidence type="ECO:0000313" key="3">
    <source>
        <dbReference type="Proteomes" id="UP000095009"/>
    </source>
</evidence>
<reference evidence="2 3" key="1">
    <citation type="journal article" date="2016" name="Proc. Natl. Acad. Sci. U.S.A.">
        <title>Comparative genomics of biotechnologically important yeasts.</title>
        <authorList>
            <person name="Riley R."/>
            <person name="Haridas S."/>
            <person name="Wolfe K.H."/>
            <person name="Lopes M.R."/>
            <person name="Hittinger C.T."/>
            <person name="Goeker M."/>
            <person name="Salamov A.A."/>
            <person name="Wisecaver J.H."/>
            <person name="Long T.M."/>
            <person name="Calvey C.H."/>
            <person name="Aerts A.L."/>
            <person name="Barry K.W."/>
            <person name="Choi C."/>
            <person name="Clum A."/>
            <person name="Coughlan A.Y."/>
            <person name="Deshpande S."/>
            <person name="Douglass A.P."/>
            <person name="Hanson S.J."/>
            <person name="Klenk H.-P."/>
            <person name="LaButti K.M."/>
            <person name="Lapidus A."/>
            <person name="Lindquist E.A."/>
            <person name="Lipzen A.M."/>
            <person name="Meier-Kolthoff J.P."/>
            <person name="Ohm R.A."/>
            <person name="Otillar R.P."/>
            <person name="Pangilinan J.L."/>
            <person name="Peng Y."/>
            <person name="Rokas A."/>
            <person name="Rosa C.A."/>
            <person name="Scheuner C."/>
            <person name="Sibirny A.A."/>
            <person name="Slot J.C."/>
            <person name="Stielow J.B."/>
            <person name="Sun H."/>
            <person name="Kurtzman C.P."/>
            <person name="Blackwell M."/>
            <person name="Grigoriev I.V."/>
            <person name="Jeffries T.W."/>
        </authorList>
    </citation>
    <scope>NUCLEOTIDE SEQUENCE [LARGE SCALE GENOMIC DNA]</scope>
    <source>
        <strain evidence="2 3">DSM 6958</strain>
    </source>
</reference>
<feature type="domain" description="GAF" evidence="1">
    <location>
        <begin position="9"/>
        <end position="131"/>
    </location>
</feature>
<dbReference type="InterPro" id="IPR003018">
    <property type="entry name" value="GAF"/>
</dbReference>
<evidence type="ECO:0000313" key="2">
    <source>
        <dbReference type="EMBL" id="ODQ66540.1"/>
    </source>
</evidence>
<proteinExistence type="predicted"/>
<protein>
    <recommendedName>
        <fullName evidence="1">GAF domain-containing protein</fullName>
    </recommendedName>
</protein>
<dbReference type="Proteomes" id="UP000095009">
    <property type="component" value="Unassembled WGS sequence"/>
</dbReference>
<keyword evidence="3" id="KW-1185">Reference proteome</keyword>
<dbReference type="SUPFAM" id="SSF55781">
    <property type="entry name" value="GAF domain-like"/>
    <property type="match status" value="1"/>
</dbReference>
<evidence type="ECO:0000259" key="1">
    <source>
        <dbReference type="Pfam" id="PF01590"/>
    </source>
</evidence>
<name>A0A1E3PML4_9ASCO</name>